<name>A0A0W8FYQ6_9ZZZZ</name>
<comment type="caution">
    <text evidence="5">The sequence shown here is derived from an EMBL/GenBank/DDBJ whole genome shotgun (WGS) entry which is preliminary data.</text>
</comment>
<evidence type="ECO:0000259" key="4">
    <source>
        <dbReference type="PROSITE" id="PS50893"/>
    </source>
</evidence>
<dbReference type="InterPro" id="IPR003439">
    <property type="entry name" value="ABC_transporter-like_ATP-bd"/>
</dbReference>
<keyword evidence="2" id="KW-0547">Nucleotide-binding</keyword>
<dbReference type="GO" id="GO:0005524">
    <property type="term" value="F:ATP binding"/>
    <property type="evidence" value="ECO:0007669"/>
    <property type="project" value="UniProtKB-KW"/>
</dbReference>
<dbReference type="PANTHER" id="PTHR42788">
    <property type="entry name" value="TAURINE IMPORT ATP-BINDING PROTEIN-RELATED"/>
    <property type="match status" value="1"/>
</dbReference>
<gene>
    <name evidence="5" type="ORF">ASZ90_004799</name>
</gene>
<feature type="domain" description="ABC transporter" evidence="4">
    <location>
        <begin position="5"/>
        <end position="235"/>
    </location>
</feature>
<organism evidence="5">
    <name type="scientific">hydrocarbon metagenome</name>
    <dbReference type="NCBI Taxonomy" id="938273"/>
    <lineage>
        <taxon>unclassified sequences</taxon>
        <taxon>metagenomes</taxon>
        <taxon>ecological metagenomes</taxon>
    </lineage>
</organism>
<dbReference type="InterPro" id="IPR027417">
    <property type="entry name" value="P-loop_NTPase"/>
</dbReference>
<evidence type="ECO:0000313" key="5">
    <source>
        <dbReference type="EMBL" id="KUG25379.1"/>
    </source>
</evidence>
<evidence type="ECO:0000256" key="3">
    <source>
        <dbReference type="ARBA" id="ARBA00022840"/>
    </source>
</evidence>
<evidence type="ECO:0000256" key="1">
    <source>
        <dbReference type="ARBA" id="ARBA00022448"/>
    </source>
</evidence>
<dbReference type="Pfam" id="PF00005">
    <property type="entry name" value="ABC_tran"/>
    <property type="match status" value="1"/>
</dbReference>
<dbReference type="SMART" id="SM00382">
    <property type="entry name" value="AAA"/>
    <property type="match status" value="1"/>
</dbReference>
<dbReference type="PANTHER" id="PTHR42788:SF13">
    <property type="entry name" value="ALIPHATIC SULFONATES IMPORT ATP-BINDING PROTEIN SSUB"/>
    <property type="match status" value="1"/>
</dbReference>
<dbReference type="EMBL" id="LNQE01000700">
    <property type="protein sequence ID" value="KUG25379.1"/>
    <property type="molecule type" value="Genomic_DNA"/>
</dbReference>
<dbReference type="AlphaFoldDB" id="A0A0W8FYQ6"/>
<sequence length="254" mass="29039">MKEKIAIKNISKTFIQKNKTIEVLNNISFDFNEGEFVSIFGPNGCGKTTLLNIISGITQPDGGSISLNNNHDKIGIVFQDYLQSLLPWKTCLDNICFPLEAEKNNLPKEDSRKIGIQLLDELNIQLPLTNYPYQLSGGQKQLTCIVRSLIKKPKLLLLDEPFASLDYQTRLLLQDTIQEIWIKAGVTVVFISHEIDEAIYLSDRLILLSKRPAEIKKIFDIPFPRPRTLALHNNNDFLRLRSEVLENFKQEVKE</sequence>
<dbReference type="Gene3D" id="3.40.50.300">
    <property type="entry name" value="P-loop containing nucleotide triphosphate hydrolases"/>
    <property type="match status" value="1"/>
</dbReference>
<dbReference type="SUPFAM" id="SSF52540">
    <property type="entry name" value="P-loop containing nucleoside triphosphate hydrolases"/>
    <property type="match status" value="1"/>
</dbReference>
<proteinExistence type="predicted"/>
<reference evidence="5" key="1">
    <citation type="journal article" date="2015" name="Proc. Natl. Acad. Sci. U.S.A.">
        <title>Networks of energetic and metabolic interactions define dynamics in microbial communities.</title>
        <authorList>
            <person name="Embree M."/>
            <person name="Liu J.K."/>
            <person name="Al-Bassam M.M."/>
            <person name="Zengler K."/>
        </authorList>
    </citation>
    <scope>NUCLEOTIDE SEQUENCE</scope>
</reference>
<accession>A0A0W8FYQ6</accession>
<keyword evidence="1" id="KW-0813">Transport</keyword>
<dbReference type="GO" id="GO:0016887">
    <property type="term" value="F:ATP hydrolysis activity"/>
    <property type="evidence" value="ECO:0007669"/>
    <property type="project" value="InterPro"/>
</dbReference>
<dbReference type="InterPro" id="IPR003593">
    <property type="entry name" value="AAA+_ATPase"/>
</dbReference>
<dbReference type="InterPro" id="IPR050166">
    <property type="entry name" value="ABC_transporter_ATP-bind"/>
</dbReference>
<dbReference type="PROSITE" id="PS50893">
    <property type="entry name" value="ABC_TRANSPORTER_2"/>
    <property type="match status" value="1"/>
</dbReference>
<protein>
    <submittedName>
        <fullName evidence="5">Putative abc transporter atp-binding protein</fullName>
    </submittedName>
</protein>
<keyword evidence="3 5" id="KW-0067">ATP-binding</keyword>
<evidence type="ECO:0000256" key="2">
    <source>
        <dbReference type="ARBA" id="ARBA00022741"/>
    </source>
</evidence>